<evidence type="ECO:0000313" key="3">
    <source>
        <dbReference type="EMBL" id="MFC4352154.1"/>
    </source>
</evidence>
<dbReference type="Proteomes" id="UP001595799">
    <property type="component" value="Unassembled WGS sequence"/>
</dbReference>
<dbReference type="PANTHER" id="PTHR35006:SF4">
    <property type="entry name" value="BLR7706 PROTEIN"/>
    <property type="match status" value="1"/>
</dbReference>
<evidence type="ECO:0000256" key="1">
    <source>
        <dbReference type="SAM" id="MobiDB-lite"/>
    </source>
</evidence>
<gene>
    <name evidence="3" type="ORF">ACFOW6_11455</name>
</gene>
<dbReference type="InterPro" id="IPR029068">
    <property type="entry name" value="Glyas_Bleomycin-R_OHBP_Dase"/>
</dbReference>
<reference evidence="4" key="1">
    <citation type="journal article" date="2019" name="Int. J. Syst. Evol. Microbiol.">
        <title>The Global Catalogue of Microorganisms (GCM) 10K type strain sequencing project: providing services to taxonomists for standard genome sequencing and annotation.</title>
        <authorList>
            <consortium name="The Broad Institute Genomics Platform"/>
            <consortium name="The Broad Institute Genome Sequencing Center for Infectious Disease"/>
            <person name="Wu L."/>
            <person name="Ma J."/>
        </authorList>
    </citation>
    <scope>NUCLEOTIDE SEQUENCE [LARGE SCALE GENOMIC DNA]</scope>
    <source>
        <strain evidence="4">CECT 8472</strain>
    </source>
</reference>
<name>A0ABV8UM32_9PROT</name>
<accession>A0ABV8UM32</accession>
<sequence>MQRDKPVVRQHREGDGQSAGLANGSHVAFLADTREQVDAFWQTALKNGASGDGEPGPRPIYGEPYYGCFLRDPNGHKVEVMVWEEDPQDAG</sequence>
<protein>
    <submittedName>
        <fullName evidence="3">VOC family protein</fullName>
    </submittedName>
</protein>
<dbReference type="SUPFAM" id="SSF54593">
    <property type="entry name" value="Glyoxalase/Bleomycin resistance protein/Dihydroxybiphenyl dioxygenase"/>
    <property type="match status" value="1"/>
</dbReference>
<dbReference type="InterPro" id="IPR004360">
    <property type="entry name" value="Glyas_Fos-R_dOase_dom"/>
</dbReference>
<keyword evidence="4" id="KW-1185">Reference proteome</keyword>
<dbReference type="RefSeq" id="WP_382422657.1">
    <property type="nucleotide sequence ID" value="NZ_JBHSCW010000006.1"/>
</dbReference>
<comment type="caution">
    <text evidence="3">The sequence shown here is derived from an EMBL/GenBank/DDBJ whole genome shotgun (WGS) entry which is preliminary data.</text>
</comment>
<dbReference type="Pfam" id="PF00903">
    <property type="entry name" value="Glyoxalase"/>
    <property type="match status" value="1"/>
</dbReference>
<organism evidence="3 4">
    <name type="scientific">Fodinicurvata halophila</name>
    <dbReference type="NCBI Taxonomy" id="1419723"/>
    <lineage>
        <taxon>Bacteria</taxon>
        <taxon>Pseudomonadati</taxon>
        <taxon>Pseudomonadota</taxon>
        <taxon>Alphaproteobacteria</taxon>
        <taxon>Rhodospirillales</taxon>
        <taxon>Rhodovibrionaceae</taxon>
        <taxon>Fodinicurvata</taxon>
    </lineage>
</organism>
<evidence type="ECO:0000313" key="4">
    <source>
        <dbReference type="Proteomes" id="UP001595799"/>
    </source>
</evidence>
<feature type="compositionally biased region" description="Basic and acidic residues" evidence="1">
    <location>
        <begin position="1"/>
        <end position="15"/>
    </location>
</feature>
<proteinExistence type="predicted"/>
<feature type="region of interest" description="Disordered" evidence="1">
    <location>
        <begin position="1"/>
        <end position="23"/>
    </location>
</feature>
<dbReference type="Gene3D" id="3.10.180.10">
    <property type="entry name" value="2,3-Dihydroxybiphenyl 1,2-Dioxygenase, domain 1"/>
    <property type="match status" value="1"/>
</dbReference>
<evidence type="ECO:0000259" key="2">
    <source>
        <dbReference type="Pfam" id="PF00903"/>
    </source>
</evidence>
<feature type="domain" description="Glyoxalase/fosfomycin resistance/dioxygenase" evidence="2">
    <location>
        <begin position="16"/>
        <end position="80"/>
    </location>
</feature>
<dbReference type="PANTHER" id="PTHR35006">
    <property type="entry name" value="GLYOXALASE FAMILY PROTEIN (AFU_ORTHOLOGUE AFUA_5G14830)"/>
    <property type="match status" value="1"/>
</dbReference>
<dbReference type="EMBL" id="JBHSCW010000006">
    <property type="protein sequence ID" value="MFC4352154.1"/>
    <property type="molecule type" value="Genomic_DNA"/>
</dbReference>